<gene>
    <name evidence="3" type="primary">grpE</name>
    <name evidence="8" type="ORF">UG56_022660</name>
</gene>
<dbReference type="GO" id="GO:0042803">
    <property type="term" value="F:protein homodimerization activity"/>
    <property type="evidence" value="ECO:0007669"/>
    <property type="project" value="InterPro"/>
</dbReference>
<accession>A0A1J4MYQ8</accession>
<dbReference type="GO" id="GO:0051082">
    <property type="term" value="F:unfolded protein binding"/>
    <property type="evidence" value="ECO:0007669"/>
    <property type="project" value="TreeGrafter"/>
</dbReference>
<feature type="compositionally biased region" description="Acidic residues" evidence="7">
    <location>
        <begin position="65"/>
        <end position="90"/>
    </location>
</feature>
<dbReference type="RefSeq" id="WP_052693686.1">
    <property type="nucleotide sequence ID" value="NZ_JZDQ02000038.1"/>
</dbReference>
<dbReference type="GO" id="GO:0051087">
    <property type="term" value="F:protein-folding chaperone binding"/>
    <property type="evidence" value="ECO:0007669"/>
    <property type="project" value="InterPro"/>
</dbReference>
<sequence>MTKRRPGGAEEAVEETTSESPPSETDPVTEAGEESSEDSEVDAPEGDTSDSDDSVDAGSDKAASDEEAVEETTDDEDETDDETEDEADVVIDDESEVDFMGDAADEVDKRVAELTTDLQRLQAEYVNYKKRVDRDRELVSQNATYKVLSPIVDVLDTIDRAREHGEVEGGFKAVADQLEKIVTNLGLKKFGEPGDIFDPTRHEALSHMGTDPEVEETSVKLVAKAGYMIGDRVVRAAQVLVVDPE</sequence>
<evidence type="ECO:0000256" key="6">
    <source>
        <dbReference type="SAM" id="Coils"/>
    </source>
</evidence>
<dbReference type="PROSITE" id="PS01071">
    <property type="entry name" value="GRPE"/>
    <property type="match status" value="1"/>
</dbReference>
<reference evidence="8" key="1">
    <citation type="submission" date="2016-10" db="EMBL/GenBank/DDBJ databases">
        <title>Draft Genome Sequence of Nocardioides luteus Strain BAFB, an Alkane-Degrading Bacterium Isolated from JP-7 Polluted Soil.</title>
        <authorList>
            <person name="Brown L."/>
            <person name="Ruiz O.N."/>
            <person name="Gunasekera T."/>
        </authorList>
    </citation>
    <scope>NUCLEOTIDE SEQUENCE [LARGE SCALE GENOMIC DNA]</scope>
    <source>
        <strain evidence="8">BAFB</strain>
    </source>
</reference>
<evidence type="ECO:0000256" key="1">
    <source>
        <dbReference type="ARBA" id="ARBA00009054"/>
    </source>
</evidence>
<dbReference type="InterPro" id="IPR013805">
    <property type="entry name" value="GrpE_CC"/>
</dbReference>
<feature type="compositionally biased region" description="Low complexity" evidence="7">
    <location>
        <begin position="18"/>
        <end position="30"/>
    </location>
</feature>
<dbReference type="InterPro" id="IPR009012">
    <property type="entry name" value="GrpE_head"/>
</dbReference>
<dbReference type="PANTHER" id="PTHR21237">
    <property type="entry name" value="GRPE PROTEIN"/>
    <property type="match status" value="1"/>
</dbReference>
<evidence type="ECO:0000313" key="8">
    <source>
        <dbReference type="EMBL" id="OIJ24486.1"/>
    </source>
</evidence>
<dbReference type="AlphaFoldDB" id="A0A1J4MYQ8"/>
<keyword evidence="3 4" id="KW-0346">Stress response</keyword>
<dbReference type="HAMAP" id="MF_01151">
    <property type="entry name" value="GrpE"/>
    <property type="match status" value="1"/>
</dbReference>
<dbReference type="EMBL" id="JZDQ02000038">
    <property type="protein sequence ID" value="OIJ24486.1"/>
    <property type="molecule type" value="Genomic_DNA"/>
</dbReference>
<feature type="region of interest" description="Disordered" evidence="7">
    <location>
        <begin position="1"/>
        <end position="90"/>
    </location>
</feature>
<dbReference type="PRINTS" id="PR00773">
    <property type="entry name" value="GRPEPROTEIN"/>
</dbReference>
<dbReference type="Gene3D" id="3.90.20.20">
    <property type="match status" value="1"/>
</dbReference>
<organism evidence="8 9">
    <name type="scientific">Nocardioides luteus</name>
    <dbReference type="NCBI Taxonomy" id="1844"/>
    <lineage>
        <taxon>Bacteria</taxon>
        <taxon>Bacillati</taxon>
        <taxon>Actinomycetota</taxon>
        <taxon>Actinomycetes</taxon>
        <taxon>Propionibacteriales</taxon>
        <taxon>Nocardioidaceae</taxon>
        <taxon>Nocardioides</taxon>
    </lineage>
</organism>
<comment type="caution">
    <text evidence="8">The sequence shown here is derived from an EMBL/GenBank/DDBJ whole genome shotgun (WGS) entry which is preliminary data.</text>
</comment>
<keyword evidence="2 3" id="KW-0143">Chaperone</keyword>
<evidence type="ECO:0000256" key="4">
    <source>
        <dbReference type="RuleBase" id="RU000639"/>
    </source>
</evidence>
<feature type="coiled-coil region" evidence="6">
    <location>
        <begin position="104"/>
        <end position="138"/>
    </location>
</feature>
<dbReference type="SUPFAM" id="SSF58014">
    <property type="entry name" value="Coiled-coil domain of nucleotide exchange factor GrpE"/>
    <property type="match status" value="1"/>
</dbReference>
<proteinExistence type="inferred from homology"/>
<dbReference type="STRING" id="1844.UG56_022660"/>
<dbReference type="Gene3D" id="2.30.22.10">
    <property type="entry name" value="Head domain of nucleotide exchange factor GrpE"/>
    <property type="match status" value="1"/>
</dbReference>
<dbReference type="GO" id="GO:0000774">
    <property type="term" value="F:adenyl-nucleotide exchange factor activity"/>
    <property type="evidence" value="ECO:0007669"/>
    <property type="project" value="InterPro"/>
</dbReference>
<keyword evidence="6" id="KW-0175">Coiled coil</keyword>
<comment type="subunit">
    <text evidence="3">Homodimer.</text>
</comment>
<protein>
    <recommendedName>
        <fullName evidence="3 4">Protein GrpE</fullName>
    </recommendedName>
    <alternativeName>
        <fullName evidence="3">HSP-70 cofactor</fullName>
    </alternativeName>
</protein>
<dbReference type="GO" id="GO:0005737">
    <property type="term" value="C:cytoplasm"/>
    <property type="evidence" value="ECO:0007669"/>
    <property type="project" value="UniProtKB-SubCell"/>
</dbReference>
<keyword evidence="3" id="KW-0963">Cytoplasm</keyword>
<evidence type="ECO:0000256" key="7">
    <source>
        <dbReference type="SAM" id="MobiDB-lite"/>
    </source>
</evidence>
<evidence type="ECO:0000256" key="2">
    <source>
        <dbReference type="ARBA" id="ARBA00023186"/>
    </source>
</evidence>
<comment type="similarity">
    <text evidence="1 3 5">Belongs to the GrpE family.</text>
</comment>
<dbReference type="Proteomes" id="UP000033772">
    <property type="component" value="Unassembled WGS sequence"/>
</dbReference>
<evidence type="ECO:0000313" key="9">
    <source>
        <dbReference type="Proteomes" id="UP000033772"/>
    </source>
</evidence>
<dbReference type="Pfam" id="PF01025">
    <property type="entry name" value="GrpE"/>
    <property type="match status" value="1"/>
</dbReference>
<dbReference type="InterPro" id="IPR000740">
    <property type="entry name" value="GrpE"/>
</dbReference>
<dbReference type="SUPFAM" id="SSF51064">
    <property type="entry name" value="Head domain of nucleotide exchange factor GrpE"/>
    <property type="match status" value="1"/>
</dbReference>
<evidence type="ECO:0000256" key="3">
    <source>
        <dbReference type="HAMAP-Rule" id="MF_01151"/>
    </source>
</evidence>
<keyword evidence="9" id="KW-1185">Reference proteome</keyword>
<dbReference type="PANTHER" id="PTHR21237:SF23">
    <property type="entry name" value="GRPE PROTEIN HOMOLOG, MITOCHONDRIAL"/>
    <property type="match status" value="1"/>
</dbReference>
<comment type="subcellular location">
    <subcellularLocation>
        <location evidence="3">Cytoplasm</location>
    </subcellularLocation>
</comment>
<comment type="function">
    <text evidence="3 4">Participates actively in the response to hyperosmotic and heat shock by preventing the aggregation of stress-denatured proteins, in association with DnaK and GrpE. It is the nucleotide exchange factor for DnaK and may function as a thermosensor. Unfolded proteins bind initially to DnaJ; upon interaction with the DnaJ-bound protein, DnaK hydrolyzes its bound ATP, resulting in the formation of a stable complex. GrpE releases ADP from DnaK; ATP binding to DnaK triggers the release of the substrate protein, thus completing the reaction cycle. Several rounds of ATP-dependent interactions between DnaJ, DnaK and GrpE are required for fully efficient folding.</text>
</comment>
<dbReference type="GO" id="GO:0006457">
    <property type="term" value="P:protein folding"/>
    <property type="evidence" value="ECO:0007669"/>
    <property type="project" value="InterPro"/>
</dbReference>
<feature type="compositionally biased region" description="Acidic residues" evidence="7">
    <location>
        <begin position="31"/>
        <end position="55"/>
    </location>
</feature>
<evidence type="ECO:0000256" key="5">
    <source>
        <dbReference type="RuleBase" id="RU004478"/>
    </source>
</evidence>
<dbReference type="CDD" id="cd00446">
    <property type="entry name" value="GrpE"/>
    <property type="match status" value="1"/>
</dbReference>
<dbReference type="OrthoDB" id="5191115at2"/>
<name>A0A1J4MYQ8_9ACTN</name>